<evidence type="ECO:0008006" key="5">
    <source>
        <dbReference type="Google" id="ProtNLM"/>
    </source>
</evidence>
<keyword evidence="2" id="KW-1133">Transmembrane helix</keyword>
<reference evidence="3" key="1">
    <citation type="submission" date="2016-06" db="EMBL/GenBank/DDBJ databases">
        <title>Draft Genome sequence of the fungus Inonotus baumii.</title>
        <authorList>
            <person name="Zhu H."/>
            <person name="Lin W."/>
        </authorList>
    </citation>
    <scope>NUCLEOTIDE SEQUENCE</scope>
    <source>
        <strain evidence="3">821</strain>
    </source>
</reference>
<evidence type="ECO:0000256" key="2">
    <source>
        <dbReference type="SAM" id="Phobius"/>
    </source>
</evidence>
<accession>A0A9Q5I4C5</accession>
<dbReference type="OrthoDB" id="3262613at2759"/>
<keyword evidence="4" id="KW-1185">Reference proteome</keyword>
<keyword evidence="2" id="KW-0472">Membrane</keyword>
<feature type="transmembrane region" description="Helical" evidence="2">
    <location>
        <begin position="56"/>
        <end position="79"/>
    </location>
</feature>
<protein>
    <recommendedName>
        <fullName evidence="5">Transmembrane protein</fullName>
    </recommendedName>
</protein>
<gene>
    <name evidence="3" type="ORF">A7U60_g1229</name>
</gene>
<feature type="compositionally biased region" description="Basic and acidic residues" evidence="1">
    <location>
        <begin position="110"/>
        <end position="148"/>
    </location>
</feature>
<evidence type="ECO:0000313" key="3">
    <source>
        <dbReference type="EMBL" id="OCB91526.1"/>
    </source>
</evidence>
<dbReference type="AlphaFoldDB" id="A0A9Q5I4C5"/>
<dbReference type="EMBL" id="LNZH02000083">
    <property type="protein sequence ID" value="OCB91526.1"/>
    <property type="molecule type" value="Genomic_DNA"/>
</dbReference>
<keyword evidence="2" id="KW-0812">Transmembrane</keyword>
<evidence type="ECO:0000256" key="1">
    <source>
        <dbReference type="SAM" id="MobiDB-lite"/>
    </source>
</evidence>
<sequence>MARARHYFLHGCPVANADVKRIKGEARKPFGPTKLTRALYTYPPPIPSLLRDAMRIQAILAVLSFCLYTVAAPTTVVVINDIKSSNLRRDLERLSGTFKERNTESLSGALRRDAEPLSDTFKRDAEPLSDTFRRDAEQLSDALRRSSPEEYSSMQDEPSLLGLS</sequence>
<feature type="region of interest" description="Disordered" evidence="1">
    <location>
        <begin position="105"/>
        <end position="164"/>
    </location>
</feature>
<name>A0A9Q5I4C5_SANBA</name>
<proteinExistence type="predicted"/>
<comment type="caution">
    <text evidence="3">The sequence shown here is derived from an EMBL/GenBank/DDBJ whole genome shotgun (WGS) entry which is preliminary data.</text>
</comment>
<dbReference type="Proteomes" id="UP000757232">
    <property type="component" value="Unassembled WGS sequence"/>
</dbReference>
<organism evidence="3 4">
    <name type="scientific">Sanghuangporus baumii</name>
    <name type="common">Phellinus baumii</name>
    <dbReference type="NCBI Taxonomy" id="108892"/>
    <lineage>
        <taxon>Eukaryota</taxon>
        <taxon>Fungi</taxon>
        <taxon>Dikarya</taxon>
        <taxon>Basidiomycota</taxon>
        <taxon>Agaricomycotina</taxon>
        <taxon>Agaricomycetes</taxon>
        <taxon>Hymenochaetales</taxon>
        <taxon>Hymenochaetaceae</taxon>
        <taxon>Sanghuangporus</taxon>
    </lineage>
</organism>
<evidence type="ECO:0000313" key="4">
    <source>
        <dbReference type="Proteomes" id="UP000757232"/>
    </source>
</evidence>